<evidence type="ECO:0000313" key="7">
    <source>
        <dbReference type="Proteomes" id="UP001157946"/>
    </source>
</evidence>
<dbReference type="PANTHER" id="PTHR30246:SF1">
    <property type="entry name" value="2-DEHYDRO-3-DEOXY-6-PHOSPHOGALACTONATE ALDOLASE-RELATED"/>
    <property type="match status" value="1"/>
</dbReference>
<dbReference type="Pfam" id="PF01081">
    <property type="entry name" value="Aldolase"/>
    <property type="match status" value="1"/>
</dbReference>
<dbReference type="InterPro" id="IPR013785">
    <property type="entry name" value="Aldolase_TIM"/>
</dbReference>
<comment type="caution">
    <text evidence="6">The sequence shown here is derived from an EMBL/GenBank/DDBJ whole genome shotgun (WGS) entry which is preliminary data.</text>
</comment>
<dbReference type="InterPro" id="IPR000887">
    <property type="entry name" value="Aldlse_KDPG_KHG"/>
</dbReference>
<dbReference type="NCBIfam" id="TIGR01182">
    <property type="entry name" value="eda"/>
    <property type="match status" value="1"/>
</dbReference>
<evidence type="ECO:0000256" key="5">
    <source>
        <dbReference type="ARBA" id="ARBA00023277"/>
    </source>
</evidence>
<keyword evidence="7" id="KW-1185">Reference proteome</keyword>
<organism evidence="6 7">
    <name type="scientific">Laceyella tengchongensis</name>
    <dbReference type="NCBI Taxonomy" id="574699"/>
    <lineage>
        <taxon>Bacteria</taxon>
        <taxon>Bacillati</taxon>
        <taxon>Bacillota</taxon>
        <taxon>Bacilli</taxon>
        <taxon>Bacillales</taxon>
        <taxon>Thermoactinomycetaceae</taxon>
        <taxon>Laceyella</taxon>
    </lineage>
</organism>
<keyword evidence="5" id="KW-0119">Carbohydrate metabolism</keyword>
<dbReference type="AlphaFoldDB" id="A0AA46AF14"/>
<sequence length="233" mass="24316">MVRATILKGEGWRGVKKLKTVLSLMEAGVVAVVRGRSAEEAINISRHVISGGIRAVEITMTVPNALNAIASLTAECASEGVVIGAGSVLDPETARAAILCGAEFIVSPSLHENTVILCNRYRVPVIPGAVTLREMQKALEMGVDIIKLFPANQFSPSLLRAVKGPLPQANLMPTGGITPERVGEWIAAGAAAVGVGSELTKGVAPGGDDAVIAQRASLFMRAYREAKQNAANQ</sequence>
<comment type="subunit">
    <text evidence="3">Homotrimer.</text>
</comment>
<evidence type="ECO:0000313" key="6">
    <source>
        <dbReference type="EMBL" id="SMP16531.1"/>
    </source>
</evidence>
<proteinExistence type="inferred from homology"/>
<gene>
    <name evidence="6" type="ORF">SAMN06265361_1036</name>
</gene>
<comment type="pathway">
    <text evidence="1">Carbohydrate acid metabolism.</text>
</comment>
<comment type="similarity">
    <text evidence="2">Belongs to the KHG/KDPG aldolase family.</text>
</comment>
<dbReference type="EMBL" id="FXTU01000003">
    <property type="protein sequence ID" value="SMP16531.1"/>
    <property type="molecule type" value="Genomic_DNA"/>
</dbReference>
<evidence type="ECO:0000256" key="1">
    <source>
        <dbReference type="ARBA" id="ARBA00004761"/>
    </source>
</evidence>
<keyword evidence="4" id="KW-0456">Lyase</keyword>
<evidence type="ECO:0000256" key="4">
    <source>
        <dbReference type="ARBA" id="ARBA00023239"/>
    </source>
</evidence>
<dbReference type="PANTHER" id="PTHR30246">
    <property type="entry name" value="2-KETO-3-DEOXY-6-PHOSPHOGLUCONATE ALDOLASE"/>
    <property type="match status" value="1"/>
</dbReference>
<reference evidence="6" key="1">
    <citation type="submission" date="2017-05" db="EMBL/GenBank/DDBJ databases">
        <authorList>
            <person name="Varghese N."/>
            <person name="Submissions S."/>
        </authorList>
    </citation>
    <scope>NUCLEOTIDE SEQUENCE</scope>
    <source>
        <strain evidence="6">DSM 45262</strain>
    </source>
</reference>
<name>A0AA46AF14_9BACL</name>
<dbReference type="SUPFAM" id="SSF51569">
    <property type="entry name" value="Aldolase"/>
    <property type="match status" value="1"/>
</dbReference>
<dbReference type="CDD" id="cd00452">
    <property type="entry name" value="KDPG_aldolase"/>
    <property type="match status" value="1"/>
</dbReference>
<dbReference type="Gene3D" id="3.20.20.70">
    <property type="entry name" value="Aldolase class I"/>
    <property type="match status" value="1"/>
</dbReference>
<evidence type="ECO:0000256" key="3">
    <source>
        <dbReference type="ARBA" id="ARBA00011233"/>
    </source>
</evidence>
<dbReference type="Proteomes" id="UP001157946">
    <property type="component" value="Unassembled WGS sequence"/>
</dbReference>
<dbReference type="NCBIfam" id="NF005119">
    <property type="entry name" value="PRK06552.1"/>
    <property type="match status" value="1"/>
</dbReference>
<dbReference type="GO" id="GO:0016829">
    <property type="term" value="F:lyase activity"/>
    <property type="evidence" value="ECO:0007669"/>
    <property type="project" value="UniProtKB-KW"/>
</dbReference>
<evidence type="ECO:0000256" key="2">
    <source>
        <dbReference type="ARBA" id="ARBA00006906"/>
    </source>
</evidence>
<accession>A0AA46AF14</accession>
<protein>
    <submittedName>
        <fullName evidence="6">2-dehydro-3-deoxyphosphogluconate aldolase / (4S)-4-hydroxy-2-oxoglutarate aldolase</fullName>
    </submittedName>
</protein>